<proteinExistence type="predicted"/>
<gene>
    <name evidence="2" type="ORF">SAMN04487910_0396</name>
</gene>
<keyword evidence="1" id="KW-1133">Transmembrane helix</keyword>
<keyword evidence="1" id="KW-0472">Membrane</keyword>
<keyword evidence="1" id="KW-0812">Transmembrane</keyword>
<dbReference type="Proteomes" id="UP000198521">
    <property type="component" value="Unassembled WGS sequence"/>
</dbReference>
<organism evidence="2 3">
    <name type="scientific">Aquimarina amphilecti</name>
    <dbReference type="NCBI Taxonomy" id="1038014"/>
    <lineage>
        <taxon>Bacteria</taxon>
        <taxon>Pseudomonadati</taxon>
        <taxon>Bacteroidota</taxon>
        <taxon>Flavobacteriia</taxon>
        <taxon>Flavobacteriales</taxon>
        <taxon>Flavobacteriaceae</taxon>
        <taxon>Aquimarina</taxon>
    </lineage>
</organism>
<accession>A0A1H7GJE5</accession>
<evidence type="ECO:0000256" key="1">
    <source>
        <dbReference type="SAM" id="Phobius"/>
    </source>
</evidence>
<dbReference type="AlphaFoldDB" id="A0A1H7GJE5"/>
<keyword evidence="3" id="KW-1185">Reference proteome</keyword>
<dbReference type="EMBL" id="FOAB01000001">
    <property type="protein sequence ID" value="SEK38293.1"/>
    <property type="molecule type" value="Genomic_DNA"/>
</dbReference>
<evidence type="ECO:0000313" key="2">
    <source>
        <dbReference type="EMBL" id="SEK38293.1"/>
    </source>
</evidence>
<sequence length="132" mass="14884">MGCFLFSNPEMSHRACRASAPLSPRLVTFSNPERSRRVITKDFCSAAAEFTEVQPSDVRTLSCYTELVEVLSKGGPIKNKKSRSLQHTVSFDLLGLSPKPSLFIPSLWYECLLLLACLLIIHFLKIDTLNWH</sequence>
<evidence type="ECO:0000313" key="3">
    <source>
        <dbReference type="Proteomes" id="UP000198521"/>
    </source>
</evidence>
<protein>
    <submittedName>
        <fullName evidence="2">Uncharacterized protein</fullName>
    </submittedName>
</protein>
<feature type="transmembrane region" description="Helical" evidence="1">
    <location>
        <begin position="102"/>
        <end position="124"/>
    </location>
</feature>
<reference evidence="3" key="1">
    <citation type="submission" date="2016-10" db="EMBL/GenBank/DDBJ databases">
        <authorList>
            <person name="Varghese N."/>
            <person name="Submissions S."/>
        </authorList>
    </citation>
    <scope>NUCLEOTIDE SEQUENCE [LARGE SCALE GENOMIC DNA]</scope>
    <source>
        <strain evidence="3">DSM 25232 / NCIMB 14723 / 92V</strain>
    </source>
</reference>
<name>A0A1H7GJE5_AQUAM</name>